<comment type="caution">
    <text evidence="1">The sequence shown here is derived from an EMBL/GenBank/DDBJ whole genome shotgun (WGS) entry which is preliminary data.</text>
</comment>
<protein>
    <submittedName>
        <fullName evidence="1">Uncharacterized protein</fullName>
    </submittedName>
</protein>
<dbReference type="EMBL" id="JYDS01003835">
    <property type="protein sequence ID" value="KRY95759.1"/>
    <property type="molecule type" value="Genomic_DNA"/>
</dbReference>
<keyword evidence="2" id="KW-1185">Reference proteome</keyword>
<organism evidence="1 2">
    <name type="scientific">Trichinella pseudospiralis</name>
    <name type="common">Parasitic roundworm</name>
    <dbReference type="NCBI Taxonomy" id="6337"/>
    <lineage>
        <taxon>Eukaryota</taxon>
        <taxon>Metazoa</taxon>
        <taxon>Ecdysozoa</taxon>
        <taxon>Nematoda</taxon>
        <taxon>Enoplea</taxon>
        <taxon>Dorylaimia</taxon>
        <taxon>Trichinellida</taxon>
        <taxon>Trichinellidae</taxon>
        <taxon>Trichinella</taxon>
    </lineage>
</organism>
<evidence type="ECO:0000313" key="1">
    <source>
        <dbReference type="EMBL" id="KRY95759.1"/>
    </source>
</evidence>
<proteinExistence type="predicted"/>
<dbReference type="AlphaFoldDB" id="A0A0V1GC39"/>
<reference evidence="1 2" key="1">
    <citation type="submission" date="2015-01" db="EMBL/GenBank/DDBJ databases">
        <title>Evolution of Trichinella species and genotypes.</title>
        <authorList>
            <person name="Korhonen P.K."/>
            <person name="Edoardo P."/>
            <person name="Giuseppe L.R."/>
            <person name="Gasser R.B."/>
        </authorList>
    </citation>
    <scope>NUCLEOTIDE SEQUENCE [LARGE SCALE GENOMIC DNA]</scope>
    <source>
        <strain evidence="1">ISS588</strain>
    </source>
</reference>
<accession>A0A0V1GC39</accession>
<name>A0A0V1GC39_TRIPS</name>
<dbReference type="Proteomes" id="UP000054805">
    <property type="component" value="Unassembled WGS sequence"/>
</dbReference>
<gene>
    <name evidence="1" type="ORF">T4B_3774</name>
</gene>
<sequence length="33" mass="3942">MEMLAVFLLLSAIFEIILIHITFPTQSLYRWKC</sequence>
<evidence type="ECO:0000313" key="2">
    <source>
        <dbReference type="Proteomes" id="UP000054805"/>
    </source>
</evidence>